<keyword evidence="3" id="KW-1185">Reference proteome</keyword>
<evidence type="ECO:0000313" key="3">
    <source>
        <dbReference type="Proteomes" id="UP000827092"/>
    </source>
</evidence>
<evidence type="ECO:0000256" key="1">
    <source>
        <dbReference type="SAM" id="MobiDB-lite"/>
    </source>
</evidence>
<reference evidence="2 3" key="1">
    <citation type="journal article" date="2022" name="Nat. Ecol. Evol.">
        <title>A masculinizing supergene underlies an exaggerated male reproductive morph in a spider.</title>
        <authorList>
            <person name="Hendrickx F."/>
            <person name="De Corte Z."/>
            <person name="Sonet G."/>
            <person name="Van Belleghem S.M."/>
            <person name="Kostlbacher S."/>
            <person name="Vangestel C."/>
        </authorList>
    </citation>
    <scope>NUCLEOTIDE SEQUENCE [LARGE SCALE GENOMIC DNA]</scope>
    <source>
        <strain evidence="2">W744_W776</strain>
    </source>
</reference>
<gene>
    <name evidence="2" type="ORF">JTE90_005435</name>
</gene>
<dbReference type="Proteomes" id="UP000827092">
    <property type="component" value="Unassembled WGS sequence"/>
</dbReference>
<accession>A0AAV6TEK1</accession>
<sequence>MIFKIRKSDSHSPCQYETKFNERSYPEGNIRGTATRWFISLTAARPDLPIDLTSEPLLDLHQSFLWASSCPGIVQHLWVPTCAPQTPPLPQVERGRVSGRPRPAREPGIPNAAEPPPACTFISPPGFIQGDPLTRRTCRLSFGRV</sequence>
<dbReference type="AlphaFoldDB" id="A0AAV6TEK1"/>
<evidence type="ECO:0000313" key="2">
    <source>
        <dbReference type="EMBL" id="KAG8158045.1"/>
    </source>
</evidence>
<name>A0AAV6TEK1_9ARAC</name>
<proteinExistence type="predicted"/>
<feature type="region of interest" description="Disordered" evidence="1">
    <location>
        <begin position="88"/>
        <end position="116"/>
    </location>
</feature>
<protein>
    <submittedName>
        <fullName evidence="2">Uncharacterized protein</fullName>
    </submittedName>
</protein>
<organism evidence="2 3">
    <name type="scientific">Oedothorax gibbosus</name>
    <dbReference type="NCBI Taxonomy" id="931172"/>
    <lineage>
        <taxon>Eukaryota</taxon>
        <taxon>Metazoa</taxon>
        <taxon>Ecdysozoa</taxon>
        <taxon>Arthropoda</taxon>
        <taxon>Chelicerata</taxon>
        <taxon>Arachnida</taxon>
        <taxon>Araneae</taxon>
        <taxon>Araneomorphae</taxon>
        <taxon>Entelegynae</taxon>
        <taxon>Araneoidea</taxon>
        <taxon>Linyphiidae</taxon>
        <taxon>Erigoninae</taxon>
        <taxon>Oedothorax</taxon>
    </lineage>
</organism>
<dbReference type="EMBL" id="JAFNEN010005940">
    <property type="protein sequence ID" value="KAG8158045.1"/>
    <property type="molecule type" value="Genomic_DNA"/>
</dbReference>
<comment type="caution">
    <text evidence="2">The sequence shown here is derived from an EMBL/GenBank/DDBJ whole genome shotgun (WGS) entry which is preliminary data.</text>
</comment>